<protein>
    <recommendedName>
        <fullName evidence="1">Helicase ATP-binding domain-containing protein</fullName>
    </recommendedName>
</protein>
<dbReference type="GO" id="GO:0005524">
    <property type="term" value="F:ATP binding"/>
    <property type="evidence" value="ECO:0007669"/>
    <property type="project" value="InterPro"/>
</dbReference>
<feature type="domain" description="Helicase ATP-binding" evidence="1">
    <location>
        <begin position="108"/>
        <end position="317"/>
    </location>
</feature>
<reference evidence="2" key="1">
    <citation type="journal article" date="2015" name="Nature">
        <title>Complex archaea that bridge the gap between prokaryotes and eukaryotes.</title>
        <authorList>
            <person name="Spang A."/>
            <person name="Saw J.H."/>
            <person name="Jorgensen S.L."/>
            <person name="Zaremba-Niedzwiedzka K."/>
            <person name="Martijn J."/>
            <person name="Lind A.E."/>
            <person name="van Eijk R."/>
            <person name="Schleper C."/>
            <person name="Guy L."/>
            <person name="Ettema T.J."/>
        </authorList>
    </citation>
    <scope>NUCLEOTIDE SEQUENCE</scope>
</reference>
<organism evidence="2">
    <name type="scientific">marine sediment metagenome</name>
    <dbReference type="NCBI Taxonomy" id="412755"/>
    <lineage>
        <taxon>unclassified sequences</taxon>
        <taxon>metagenomes</taxon>
        <taxon>ecological metagenomes</taxon>
    </lineage>
</organism>
<dbReference type="GO" id="GO:0016787">
    <property type="term" value="F:hydrolase activity"/>
    <property type="evidence" value="ECO:0007669"/>
    <property type="project" value="InterPro"/>
</dbReference>
<dbReference type="InterPro" id="IPR027417">
    <property type="entry name" value="P-loop_NTPase"/>
</dbReference>
<dbReference type="InterPro" id="IPR014001">
    <property type="entry name" value="Helicase_ATP-bd"/>
</dbReference>
<gene>
    <name evidence="2" type="ORF">LCGC14_1551060</name>
</gene>
<accession>A0A0F9L699</accession>
<evidence type="ECO:0000313" key="2">
    <source>
        <dbReference type="EMBL" id="KKM57062.1"/>
    </source>
</evidence>
<dbReference type="InterPro" id="IPR006935">
    <property type="entry name" value="Helicase/UvrB_N"/>
</dbReference>
<dbReference type="SMART" id="SM00487">
    <property type="entry name" value="DEXDc"/>
    <property type="match status" value="1"/>
</dbReference>
<dbReference type="Pfam" id="PF04851">
    <property type="entry name" value="ResIII"/>
    <property type="match status" value="1"/>
</dbReference>
<evidence type="ECO:0000259" key="1">
    <source>
        <dbReference type="SMART" id="SM00487"/>
    </source>
</evidence>
<sequence>MPKAQKNLQNYLILNKFLNSLFGLKNIEDFQKLLKMTQEGLNPNKEYYFTTVLRTLNISKDLRQKLNQYDENIQEYMRNINLKRDPPIRLKYFQYLAVLFTEIYLDNLFNNLNSFLSKFAEFVFECNKKEKKAGVNVYLYPDKQSMRKLVYWAATGSGKTILMHINILQFQKYYKGDFDNFLLITPNEGLSQQHKIELELSNIKNKIFEPRITIERWFGENPVKIIEIYKIKKEVTSQEGKTIPVDAFGNNNIIFVDEGHKGHSTEAQVWKNVRKQLVGNKGFTFEYSATFGEIKAKDDTFNEYASSIIFDYRYRYFYEDGFGKDYEILNLKNPEDYGDEYFTVALLSFYEQIIYYQNNKADIKNFNIENPLMIFVGTFVSGKQGNSDILIIIEFFVKFIKEKETFTGIIGELIAGRCNIYDSEDQSIIRFKFNYLRDFIKSKGFDEKKLYLDICKTLFYAESPSKLKLIELKNADGEIGLKFGSKYFGLINIGNPSSFLKIIEEDTENYIISPKSHFEKSLFYQIEEKDSNINFL</sequence>
<dbReference type="AlphaFoldDB" id="A0A0F9L699"/>
<feature type="non-terminal residue" evidence="2">
    <location>
        <position position="536"/>
    </location>
</feature>
<dbReference type="GO" id="GO:0003677">
    <property type="term" value="F:DNA binding"/>
    <property type="evidence" value="ECO:0007669"/>
    <property type="project" value="InterPro"/>
</dbReference>
<dbReference type="EMBL" id="LAZR01011857">
    <property type="protein sequence ID" value="KKM57062.1"/>
    <property type="molecule type" value="Genomic_DNA"/>
</dbReference>
<proteinExistence type="predicted"/>
<dbReference type="Gene3D" id="3.40.50.300">
    <property type="entry name" value="P-loop containing nucleotide triphosphate hydrolases"/>
    <property type="match status" value="1"/>
</dbReference>
<dbReference type="SUPFAM" id="SSF52540">
    <property type="entry name" value="P-loop containing nucleoside triphosphate hydrolases"/>
    <property type="match status" value="1"/>
</dbReference>
<comment type="caution">
    <text evidence="2">The sequence shown here is derived from an EMBL/GenBank/DDBJ whole genome shotgun (WGS) entry which is preliminary data.</text>
</comment>
<name>A0A0F9L699_9ZZZZ</name>